<accession>A0AB38XP15</accession>
<dbReference type="PANTHER" id="PTHR30614">
    <property type="entry name" value="MEMBRANE COMPONENT OF AMINO ACID ABC TRANSPORTER"/>
    <property type="match status" value="1"/>
</dbReference>
<keyword evidence="8 9" id="KW-0472">Membrane</keyword>
<keyword evidence="4" id="KW-1003">Cell membrane</keyword>
<keyword evidence="6" id="KW-0029">Amino-acid transport</keyword>
<proteinExistence type="inferred from homology"/>
<comment type="subcellular location">
    <subcellularLocation>
        <location evidence="1 9">Cell membrane</location>
        <topology evidence="1 9">Multi-pass membrane protein</topology>
    </subcellularLocation>
</comment>
<evidence type="ECO:0000313" key="12">
    <source>
        <dbReference type="Proteomes" id="UP001211044"/>
    </source>
</evidence>
<dbReference type="SUPFAM" id="SSF161098">
    <property type="entry name" value="MetI-like"/>
    <property type="match status" value="1"/>
</dbReference>
<name>A0AB38XP15_9ACTO</name>
<dbReference type="Proteomes" id="UP001211044">
    <property type="component" value="Chromosome"/>
</dbReference>
<dbReference type="Pfam" id="PF00528">
    <property type="entry name" value="BPD_transp_1"/>
    <property type="match status" value="1"/>
</dbReference>
<dbReference type="InterPro" id="IPR000515">
    <property type="entry name" value="MetI-like"/>
</dbReference>
<evidence type="ECO:0000256" key="1">
    <source>
        <dbReference type="ARBA" id="ARBA00004651"/>
    </source>
</evidence>
<evidence type="ECO:0000256" key="7">
    <source>
        <dbReference type="ARBA" id="ARBA00022989"/>
    </source>
</evidence>
<dbReference type="GO" id="GO:0043190">
    <property type="term" value="C:ATP-binding cassette (ABC) transporter complex"/>
    <property type="evidence" value="ECO:0007669"/>
    <property type="project" value="InterPro"/>
</dbReference>
<feature type="transmembrane region" description="Helical" evidence="9">
    <location>
        <begin position="53"/>
        <end position="74"/>
    </location>
</feature>
<dbReference type="NCBIfam" id="TIGR01726">
    <property type="entry name" value="HEQRo_perm_3TM"/>
    <property type="match status" value="1"/>
</dbReference>
<evidence type="ECO:0000256" key="4">
    <source>
        <dbReference type="ARBA" id="ARBA00022475"/>
    </source>
</evidence>
<dbReference type="PANTHER" id="PTHR30614:SF37">
    <property type="entry name" value="AMINO-ACID ABC TRANSPORTER PERMEASE PROTEIN YHDX-RELATED"/>
    <property type="match status" value="1"/>
</dbReference>
<feature type="transmembrane region" description="Helical" evidence="9">
    <location>
        <begin position="184"/>
        <end position="206"/>
    </location>
</feature>
<feature type="transmembrane region" description="Helical" evidence="9">
    <location>
        <begin position="80"/>
        <end position="100"/>
    </location>
</feature>
<evidence type="ECO:0000256" key="9">
    <source>
        <dbReference type="RuleBase" id="RU363032"/>
    </source>
</evidence>
<evidence type="ECO:0000256" key="6">
    <source>
        <dbReference type="ARBA" id="ARBA00022970"/>
    </source>
</evidence>
<dbReference type="KEGG" id="wne:PIG85_10100"/>
<feature type="domain" description="ABC transmembrane type-1" evidence="10">
    <location>
        <begin position="15"/>
        <end position="195"/>
    </location>
</feature>
<gene>
    <name evidence="11" type="ORF">PIG85_10100</name>
</gene>
<feature type="transmembrane region" description="Helical" evidence="9">
    <location>
        <begin position="20"/>
        <end position="41"/>
    </location>
</feature>
<reference evidence="11" key="1">
    <citation type="submission" date="2023-01" db="EMBL/GenBank/DDBJ databases">
        <title>Comparative Genomic Analysis of the Clinically-Derived Winkia Strain NY0527 Provides Evidence into the Taxonomic Reassignment of Winkia neuii and Characterizes Their Virulence Traits.</title>
        <authorList>
            <person name="Cai X."/>
            <person name="Peng Y."/>
            <person name="Li M."/>
            <person name="Qiu Y."/>
            <person name="Wang Y."/>
            <person name="Xu L."/>
            <person name="Hou Q."/>
        </authorList>
    </citation>
    <scope>NUCLEOTIDE SEQUENCE</scope>
    <source>
        <strain evidence="11">NY0527</strain>
    </source>
</reference>
<evidence type="ECO:0000256" key="5">
    <source>
        <dbReference type="ARBA" id="ARBA00022692"/>
    </source>
</evidence>
<keyword evidence="5 9" id="KW-0812">Transmembrane</keyword>
<dbReference type="GO" id="GO:0006865">
    <property type="term" value="P:amino acid transport"/>
    <property type="evidence" value="ECO:0007669"/>
    <property type="project" value="UniProtKB-KW"/>
</dbReference>
<sequence length="236" mass="24868">MQLIVDNFGLLLAGLGRTLVLAVLGYAGALVVGTVIAIFRVCPVPVLRAFGTIYVEFFRNIPLLTLLILTAFGLPDTGLQIGFFGSAVTAIIMSSAAFVCETIRSGINTVSVGQSEAARSLGMNMFQQLAHVVLPQAFAAMIQPLVNVFIGALIGTSLAAAVGVPELTNITQQLNIKYAEAVLLFLISGICYLVIALGAGAIGGYLQRRVDARHMVKRTDEGAAAVDRFEVEQAGL</sequence>
<comment type="similarity">
    <text evidence="2">Belongs to the binding-protein-dependent transport system permease family. HisMQ subfamily.</text>
</comment>
<keyword evidence="7 9" id="KW-1133">Transmembrane helix</keyword>
<evidence type="ECO:0000259" key="10">
    <source>
        <dbReference type="PROSITE" id="PS50928"/>
    </source>
</evidence>
<protein>
    <submittedName>
        <fullName evidence="11">Amino acid ABC transporter permease</fullName>
    </submittedName>
</protein>
<dbReference type="PROSITE" id="PS50928">
    <property type="entry name" value="ABC_TM1"/>
    <property type="match status" value="1"/>
</dbReference>
<dbReference type="EMBL" id="CP116394">
    <property type="protein sequence ID" value="WCE45979.1"/>
    <property type="molecule type" value="Genomic_DNA"/>
</dbReference>
<dbReference type="RefSeq" id="WP_004807997.1">
    <property type="nucleotide sequence ID" value="NZ_CP116394.1"/>
</dbReference>
<dbReference type="GO" id="GO:0022857">
    <property type="term" value="F:transmembrane transporter activity"/>
    <property type="evidence" value="ECO:0007669"/>
    <property type="project" value="InterPro"/>
</dbReference>
<evidence type="ECO:0000256" key="8">
    <source>
        <dbReference type="ARBA" id="ARBA00023136"/>
    </source>
</evidence>
<feature type="transmembrane region" description="Helical" evidence="9">
    <location>
        <begin position="145"/>
        <end position="164"/>
    </location>
</feature>
<dbReference type="Gene3D" id="1.10.3720.10">
    <property type="entry name" value="MetI-like"/>
    <property type="match status" value="1"/>
</dbReference>
<dbReference type="CDD" id="cd06261">
    <property type="entry name" value="TM_PBP2"/>
    <property type="match status" value="1"/>
</dbReference>
<keyword evidence="3 9" id="KW-0813">Transport</keyword>
<dbReference type="InterPro" id="IPR010065">
    <property type="entry name" value="AA_ABC_transptr_permease_3TM"/>
</dbReference>
<evidence type="ECO:0000256" key="3">
    <source>
        <dbReference type="ARBA" id="ARBA00022448"/>
    </source>
</evidence>
<dbReference type="InterPro" id="IPR043429">
    <property type="entry name" value="ArtM/GltK/GlnP/TcyL/YhdX-like"/>
</dbReference>
<dbReference type="AlphaFoldDB" id="A0AB38XP15"/>
<evidence type="ECO:0000313" key="11">
    <source>
        <dbReference type="EMBL" id="WCE45979.1"/>
    </source>
</evidence>
<dbReference type="InterPro" id="IPR035906">
    <property type="entry name" value="MetI-like_sf"/>
</dbReference>
<evidence type="ECO:0000256" key="2">
    <source>
        <dbReference type="ARBA" id="ARBA00010072"/>
    </source>
</evidence>
<organism evidence="11 12">
    <name type="scientific">Winkia neuii subsp. anitrata</name>
    <dbReference type="NCBI Taxonomy" id="29318"/>
    <lineage>
        <taxon>Bacteria</taxon>
        <taxon>Bacillati</taxon>
        <taxon>Actinomycetota</taxon>
        <taxon>Actinomycetes</taxon>
        <taxon>Actinomycetales</taxon>
        <taxon>Actinomycetaceae</taxon>
        <taxon>Winkia</taxon>
    </lineage>
</organism>